<keyword evidence="6" id="KW-0547">Nucleotide-binding</keyword>
<evidence type="ECO:0000256" key="6">
    <source>
        <dbReference type="HAMAP-Rule" id="MF_00361"/>
    </source>
</evidence>
<dbReference type="PANTHER" id="PTHR20275:SF0">
    <property type="entry name" value="NAD KINASE"/>
    <property type="match status" value="1"/>
</dbReference>
<reference evidence="7" key="1">
    <citation type="submission" date="2020-11" db="EMBL/GenBank/DDBJ databases">
        <title>Halonatronomonas betainensis gen. nov., sp. nov. a novel haloalkaliphilic representative of the family Halanaerobiacae capable of betaine degradation.</title>
        <authorList>
            <person name="Boltyanskaya Y."/>
            <person name="Kevbrin V."/>
            <person name="Detkova E."/>
            <person name="Grouzdev D.S."/>
            <person name="Koziaeva V."/>
            <person name="Zhilina T."/>
        </authorList>
    </citation>
    <scope>NUCLEOTIDE SEQUENCE</scope>
    <source>
        <strain evidence="7">Z-7014</strain>
    </source>
</reference>
<dbReference type="InterPro" id="IPR017437">
    <property type="entry name" value="ATP-NAD_kinase_PpnK-typ_C"/>
</dbReference>
<evidence type="ECO:0000256" key="1">
    <source>
        <dbReference type="ARBA" id="ARBA00022679"/>
    </source>
</evidence>
<feature type="binding site" evidence="6">
    <location>
        <begin position="186"/>
        <end position="191"/>
    </location>
    <ligand>
        <name>NAD(+)</name>
        <dbReference type="ChEBI" id="CHEBI:57540"/>
    </ligand>
</feature>
<proteinExistence type="inferred from homology"/>
<evidence type="ECO:0000256" key="4">
    <source>
        <dbReference type="ARBA" id="ARBA00023027"/>
    </source>
</evidence>
<keyword evidence="2 6" id="KW-0418">Kinase</keyword>
<dbReference type="GO" id="GO:0051287">
    <property type="term" value="F:NAD binding"/>
    <property type="evidence" value="ECO:0007669"/>
    <property type="project" value="UniProtKB-ARBA"/>
</dbReference>
<comment type="catalytic activity">
    <reaction evidence="5 6">
        <text>NAD(+) + ATP = ADP + NADP(+) + H(+)</text>
        <dbReference type="Rhea" id="RHEA:18629"/>
        <dbReference type="ChEBI" id="CHEBI:15378"/>
        <dbReference type="ChEBI" id="CHEBI:30616"/>
        <dbReference type="ChEBI" id="CHEBI:57540"/>
        <dbReference type="ChEBI" id="CHEBI:58349"/>
        <dbReference type="ChEBI" id="CHEBI:456216"/>
        <dbReference type="EC" id="2.7.1.23"/>
    </reaction>
</comment>
<comment type="subcellular location">
    <subcellularLocation>
        <location evidence="6">Cytoplasm</location>
    </subcellularLocation>
</comment>
<comment type="caution">
    <text evidence="6">Lacks conserved residue(s) required for the propagation of feature annotation.</text>
</comment>
<dbReference type="GO" id="GO:0006741">
    <property type="term" value="P:NADP+ biosynthetic process"/>
    <property type="evidence" value="ECO:0007669"/>
    <property type="project" value="UniProtKB-UniRule"/>
</dbReference>
<feature type="binding site" evidence="6">
    <location>
        <begin position="71"/>
        <end position="72"/>
    </location>
    <ligand>
        <name>NAD(+)</name>
        <dbReference type="ChEBI" id="CHEBI:57540"/>
    </ligand>
</feature>
<evidence type="ECO:0000313" key="7">
    <source>
        <dbReference type="EMBL" id="MBF8437556.1"/>
    </source>
</evidence>
<dbReference type="EMBL" id="JADPIE010000006">
    <property type="protein sequence ID" value="MBF8437556.1"/>
    <property type="molecule type" value="Genomic_DNA"/>
</dbReference>
<feature type="active site" description="Proton acceptor" evidence="6">
    <location>
        <position position="71"/>
    </location>
</feature>
<comment type="function">
    <text evidence="6">Involved in the regulation of the intracellular balance of NAD and NADP, and is a key enzyme in the biosynthesis of NADP. Catalyzes specifically the phosphorylation on 2'-hydroxyl of the adenosine moiety of NAD to yield NADP.</text>
</comment>
<organism evidence="7 8">
    <name type="scientific">Halonatronomonas betaini</name>
    <dbReference type="NCBI Taxonomy" id="2778430"/>
    <lineage>
        <taxon>Bacteria</taxon>
        <taxon>Bacillati</taxon>
        <taxon>Bacillota</taxon>
        <taxon>Clostridia</taxon>
        <taxon>Halanaerobiales</taxon>
        <taxon>Halarsenatibacteraceae</taxon>
        <taxon>Halonatronomonas</taxon>
    </lineage>
</organism>
<dbReference type="InterPro" id="IPR017438">
    <property type="entry name" value="ATP-NAD_kinase_N"/>
</dbReference>
<keyword evidence="4 6" id="KW-0520">NAD</keyword>
<feature type="binding site" evidence="6">
    <location>
        <position position="76"/>
    </location>
    <ligand>
        <name>NAD(+)</name>
        <dbReference type="ChEBI" id="CHEBI:57540"/>
    </ligand>
</feature>
<feature type="binding site" evidence="6">
    <location>
        <begin position="145"/>
        <end position="146"/>
    </location>
    <ligand>
        <name>NAD(+)</name>
        <dbReference type="ChEBI" id="CHEBI:57540"/>
    </ligand>
</feature>
<sequence>MILISTVGIFINIKKDEAIKMAEKLIDYLKKNEIDYLVESRSADCLNEKEKKANFKELREKVDFVALFGGDGTLLRAARHFAGSDIPLLGINIGSLGFMTVIEVEAVEKAIDLILKNEFEIENRMMITAEVYRDNCEVYNGFGLNDVVINRGANFNLIGVELFINNQFVSSFKGDGLIVSTPTGSTAYSLSAGGPIIHPGLEVLVITPISPHNLYIRPLVIGGNDEVLADLEVAGSNMKISIDGRCGFDLRNGDQVKIKKAPHDVTLVKFPERNFYRILREKMRIGMI</sequence>
<dbReference type="SUPFAM" id="SSF111331">
    <property type="entry name" value="NAD kinase/diacylglycerol kinase-like"/>
    <property type="match status" value="1"/>
</dbReference>
<keyword evidence="3 6" id="KW-0521">NADP</keyword>
<dbReference type="EC" id="2.7.1.23" evidence="6"/>
<evidence type="ECO:0000256" key="3">
    <source>
        <dbReference type="ARBA" id="ARBA00022857"/>
    </source>
</evidence>
<dbReference type="Gene3D" id="2.60.200.30">
    <property type="entry name" value="Probable inorganic polyphosphate/atp-NAD kinase, domain 2"/>
    <property type="match status" value="1"/>
</dbReference>
<keyword evidence="6" id="KW-0067">ATP-binding</keyword>
<dbReference type="GO" id="GO:0019674">
    <property type="term" value="P:NAD+ metabolic process"/>
    <property type="evidence" value="ECO:0007669"/>
    <property type="project" value="InterPro"/>
</dbReference>
<comment type="caution">
    <text evidence="7">The sequence shown here is derived from an EMBL/GenBank/DDBJ whole genome shotgun (WGS) entry which is preliminary data.</text>
</comment>
<dbReference type="Pfam" id="PF01513">
    <property type="entry name" value="NAD_kinase"/>
    <property type="match status" value="1"/>
</dbReference>
<keyword evidence="8" id="KW-1185">Reference proteome</keyword>
<protein>
    <recommendedName>
        <fullName evidence="6">NAD kinase</fullName>
        <ecNumber evidence="6">2.7.1.23</ecNumber>
    </recommendedName>
    <alternativeName>
        <fullName evidence="6">ATP-dependent NAD kinase</fullName>
    </alternativeName>
</protein>
<comment type="cofactor">
    <cofactor evidence="6">
        <name>a divalent metal cation</name>
        <dbReference type="ChEBI" id="CHEBI:60240"/>
    </cofactor>
</comment>
<dbReference type="GO" id="GO:0046872">
    <property type="term" value="F:metal ion binding"/>
    <property type="evidence" value="ECO:0007669"/>
    <property type="project" value="UniProtKB-UniRule"/>
</dbReference>
<name>A0A931ATD5_9FIRM</name>
<dbReference type="InterPro" id="IPR002504">
    <property type="entry name" value="NADK"/>
</dbReference>
<dbReference type="HAMAP" id="MF_00361">
    <property type="entry name" value="NAD_kinase"/>
    <property type="match status" value="1"/>
</dbReference>
<feature type="binding site" evidence="6">
    <location>
        <position position="175"/>
    </location>
    <ligand>
        <name>NAD(+)</name>
        <dbReference type="ChEBI" id="CHEBI:57540"/>
    </ligand>
</feature>
<dbReference type="Gene3D" id="3.40.50.10330">
    <property type="entry name" value="Probable inorganic polyphosphate/atp-NAD kinase, domain 1"/>
    <property type="match status" value="1"/>
</dbReference>
<dbReference type="Pfam" id="PF20143">
    <property type="entry name" value="NAD_kinase_C"/>
    <property type="match status" value="1"/>
</dbReference>
<accession>A0A931ATD5</accession>
<keyword evidence="6" id="KW-0963">Cytoplasm</keyword>
<dbReference type="GO" id="GO:0003951">
    <property type="term" value="F:NAD+ kinase activity"/>
    <property type="evidence" value="ECO:0007669"/>
    <property type="project" value="UniProtKB-UniRule"/>
</dbReference>
<dbReference type="GO" id="GO:0005524">
    <property type="term" value="F:ATP binding"/>
    <property type="evidence" value="ECO:0007669"/>
    <property type="project" value="UniProtKB-KW"/>
</dbReference>
<evidence type="ECO:0000256" key="5">
    <source>
        <dbReference type="ARBA" id="ARBA00047925"/>
    </source>
</evidence>
<dbReference type="AlphaFoldDB" id="A0A931ATD5"/>
<gene>
    <name evidence="6" type="primary">nadK</name>
    <name evidence="7" type="ORF">I0Q91_10715</name>
</gene>
<dbReference type="InterPro" id="IPR016064">
    <property type="entry name" value="NAD/diacylglycerol_kinase_sf"/>
</dbReference>
<comment type="similarity">
    <text evidence="6">Belongs to the NAD kinase family.</text>
</comment>
<evidence type="ECO:0000256" key="2">
    <source>
        <dbReference type="ARBA" id="ARBA00022777"/>
    </source>
</evidence>
<keyword evidence="1 6" id="KW-0808">Transferase</keyword>
<dbReference type="Proteomes" id="UP000621436">
    <property type="component" value="Unassembled WGS sequence"/>
</dbReference>
<feature type="binding site" evidence="6">
    <location>
        <position position="173"/>
    </location>
    <ligand>
        <name>NAD(+)</name>
        <dbReference type="ChEBI" id="CHEBI:57540"/>
    </ligand>
</feature>
<dbReference type="PANTHER" id="PTHR20275">
    <property type="entry name" value="NAD KINASE"/>
    <property type="match status" value="1"/>
</dbReference>
<dbReference type="RefSeq" id="WP_270454550.1">
    <property type="nucleotide sequence ID" value="NZ_JADPIE010000006.1"/>
</dbReference>
<evidence type="ECO:0000313" key="8">
    <source>
        <dbReference type="Proteomes" id="UP000621436"/>
    </source>
</evidence>
<dbReference type="GO" id="GO:0005737">
    <property type="term" value="C:cytoplasm"/>
    <property type="evidence" value="ECO:0007669"/>
    <property type="project" value="UniProtKB-SubCell"/>
</dbReference>